<evidence type="ECO:0000256" key="8">
    <source>
        <dbReference type="PIRSR" id="PIRSR001021-2"/>
    </source>
</evidence>
<evidence type="ECO:0000256" key="6">
    <source>
        <dbReference type="ARBA" id="ARBA00023295"/>
    </source>
</evidence>
<keyword evidence="5" id="KW-0119">Carbohydrate metabolism</keyword>
<dbReference type="EMBL" id="BMIL01000008">
    <property type="protein sequence ID" value="GGC70374.1"/>
    <property type="molecule type" value="Genomic_DNA"/>
</dbReference>
<organism evidence="10 11">
    <name type="scientific">Pedobacter quisquiliarum</name>
    <dbReference type="NCBI Taxonomy" id="1834438"/>
    <lineage>
        <taxon>Bacteria</taxon>
        <taxon>Pseudomonadati</taxon>
        <taxon>Bacteroidota</taxon>
        <taxon>Sphingobacteriia</taxon>
        <taxon>Sphingobacteriales</taxon>
        <taxon>Sphingobacteriaceae</taxon>
        <taxon>Pedobacter</taxon>
    </lineage>
</organism>
<evidence type="ECO:0000256" key="5">
    <source>
        <dbReference type="ARBA" id="ARBA00023277"/>
    </source>
</evidence>
<dbReference type="SMART" id="SM00642">
    <property type="entry name" value="Aamy"/>
    <property type="match status" value="1"/>
</dbReference>
<dbReference type="InterPro" id="IPR017853">
    <property type="entry name" value="GH"/>
</dbReference>
<dbReference type="Gene3D" id="2.40.30.140">
    <property type="match status" value="1"/>
</dbReference>
<dbReference type="GO" id="GO:0004553">
    <property type="term" value="F:hydrolase activity, hydrolyzing O-glycosyl compounds"/>
    <property type="evidence" value="ECO:0007669"/>
    <property type="project" value="InterPro"/>
</dbReference>
<feature type="binding site" evidence="8">
    <location>
        <position position="203"/>
    </location>
    <ligand>
        <name>Ca(2+)</name>
        <dbReference type="ChEBI" id="CHEBI:29108"/>
        <label>1</label>
    </ligand>
</feature>
<reference evidence="10" key="2">
    <citation type="submission" date="2020-09" db="EMBL/GenBank/DDBJ databases">
        <authorList>
            <person name="Sun Q."/>
            <person name="Zhou Y."/>
        </authorList>
    </citation>
    <scope>NUCLEOTIDE SEQUENCE</scope>
    <source>
        <strain evidence="10">CGMCC 1.15343</strain>
    </source>
</reference>
<dbReference type="NCBIfam" id="NF006969">
    <property type="entry name" value="PRK09441.1-2"/>
    <property type="match status" value="1"/>
</dbReference>
<dbReference type="InterPro" id="IPR006047">
    <property type="entry name" value="GH13_cat_dom"/>
</dbReference>
<evidence type="ECO:0000313" key="11">
    <source>
        <dbReference type="Proteomes" id="UP000651668"/>
    </source>
</evidence>
<evidence type="ECO:0000256" key="2">
    <source>
        <dbReference type="ARBA" id="ARBA00008061"/>
    </source>
</evidence>
<dbReference type="Pfam" id="PF00128">
    <property type="entry name" value="Alpha-amylase"/>
    <property type="match status" value="1"/>
</dbReference>
<evidence type="ECO:0000313" key="10">
    <source>
        <dbReference type="EMBL" id="GGC70374.1"/>
    </source>
</evidence>
<keyword evidence="6" id="KW-0326">Glycosidase</keyword>
<dbReference type="InterPro" id="IPR015237">
    <property type="entry name" value="Alpha-amylase_C_pro"/>
</dbReference>
<evidence type="ECO:0000256" key="7">
    <source>
        <dbReference type="PIRSR" id="PIRSR001021-1"/>
    </source>
</evidence>
<protein>
    <submittedName>
        <fullName evidence="10">Alpha-amylase</fullName>
    </submittedName>
</protein>
<evidence type="ECO:0000256" key="3">
    <source>
        <dbReference type="ARBA" id="ARBA00022723"/>
    </source>
</evidence>
<dbReference type="Gene3D" id="2.60.40.1180">
    <property type="entry name" value="Golgi alpha-mannosidase II"/>
    <property type="match status" value="1"/>
</dbReference>
<dbReference type="Proteomes" id="UP000651668">
    <property type="component" value="Unassembled WGS sequence"/>
</dbReference>
<comment type="cofactor">
    <cofactor evidence="1">
        <name>Ca(2+)</name>
        <dbReference type="ChEBI" id="CHEBI:29108"/>
    </cofactor>
</comment>
<proteinExistence type="inferred from homology"/>
<dbReference type="NCBIfam" id="NF006968">
    <property type="entry name" value="PRK09441.1-1"/>
    <property type="match status" value="1"/>
</dbReference>
<dbReference type="PANTHER" id="PTHR43447">
    <property type="entry name" value="ALPHA-AMYLASE"/>
    <property type="match status" value="1"/>
</dbReference>
<feature type="binding site" evidence="8">
    <location>
        <position position="197"/>
    </location>
    <ligand>
        <name>Ca(2+)</name>
        <dbReference type="ChEBI" id="CHEBI:29108"/>
        <label>1</label>
    </ligand>
</feature>
<dbReference type="GO" id="GO:0005509">
    <property type="term" value="F:calcium ion binding"/>
    <property type="evidence" value="ECO:0007669"/>
    <property type="project" value="InterPro"/>
</dbReference>
<dbReference type="CDD" id="cd11318">
    <property type="entry name" value="AmyAc_bac_fung_AmyA"/>
    <property type="match status" value="1"/>
</dbReference>
<gene>
    <name evidence="10" type="ORF">GCM10011387_24760</name>
</gene>
<comment type="caution">
    <text evidence="10">The sequence shown here is derived from an EMBL/GenBank/DDBJ whole genome shotgun (WGS) entry which is preliminary data.</text>
</comment>
<dbReference type="GO" id="GO:0005975">
    <property type="term" value="P:carbohydrate metabolic process"/>
    <property type="evidence" value="ECO:0007669"/>
    <property type="project" value="InterPro"/>
</dbReference>
<dbReference type="AlphaFoldDB" id="A0A916UFC9"/>
<dbReference type="SUPFAM" id="SSF51445">
    <property type="entry name" value="(Trans)glycosidases"/>
    <property type="match status" value="1"/>
</dbReference>
<accession>A0A916UFC9</accession>
<feature type="active site" description="Proton donor" evidence="7">
    <location>
        <position position="264"/>
    </location>
</feature>
<feature type="binding site" evidence="8">
    <location>
        <position position="238"/>
    </location>
    <ligand>
        <name>Ca(2+)</name>
        <dbReference type="ChEBI" id="CHEBI:29108"/>
        <label>1</label>
    </ligand>
</feature>
<keyword evidence="11" id="KW-1185">Reference proteome</keyword>
<name>A0A916UFC9_9SPHI</name>
<comment type="similarity">
    <text evidence="2">Belongs to the glycosyl hydrolase 13 family.</text>
</comment>
<feature type="domain" description="Glycosyl hydrolase family 13 catalytic" evidence="9">
    <location>
        <begin position="4"/>
        <end position="396"/>
    </location>
</feature>
<dbReference type="InterPro" id="IPR013780">
    <property type="entry name" value="Glyco_hydro_b"/>
</dbReference>
<feature type="binding site" evidence="8">
    <location>
        <position position="104"/>
    </location>
    <ligand>
        <name>Ca(2+)</name>
        <dbReference type="ChEBI" id="CHEBI:29108"/>
        <label>1</label>
    </ligand>
</feature>
<feature type="binding site" evidence="8">
    <location>
        <position position="205"/>
    </location>
    <ligand>
        <name>Ca(2+)</name>
        <dbReference type="ChEBI" id="CHEBI:29108"/>
        <label>2</label>
    </ligand>
</feature>
<sequence length="497" mass="57479">MINQTLVQYFHWYYNEEEKLWNKAKNEAAHLEDLGVTMVWFPPAYKSTEGANSVGYDCYDLYDLGEFDQKGTVETKYGSRDEYIAAIKELQAKHITVMADVVLNHKAGADELEKIPVRKVNPDNREEFVSDVFEIEAWTKFTFPGRAGKYSEFIWDFHAFSGIDWAADIQEEGIFSIQNTYGEGWEQVPSGEFGNYDYLMFNDVDFRNPAVREELKRWGEWYYKTCGMKGFRLDAVKHVSADFLNEWIDHMNATFNEQFFIVAENWVTAQVEELHAYIEETGGRMQLFDSILHTNFYQASLSDESYDLSKIFEGTLTQTHPFLSITFVDNHDSQPLQALQSYVEYWFRPLAYAMILLREHGIPCLFYPDLYGCKYIDKNEAGEDVEVELVGLPNLHTISRVRKFLAHGLQRDYFDHPNCIGWTREGDDENQNSGLAVVMSNGDDGIKRMEVGIRHAGKPFTDVLGHRSEQIIIDEHGWAEFPCNARGVSIWTSGYNQ</sequence>
<dbReference type="InterPro" id="IPR013776">
    <property type="entry name" value="A-amylase_thermo"/>
</dbReference>
<reference evidence="10" key="1">
    <citation type="journal article" date="2014" name="Int. J. Syst. Evol. Microbiol.">
        <title>Complete genome sequence of Corynebacterium casei LMG S-19264T (=DSM 44701T), isolated from a smear-ripened cheese.</title>
        <authorList>
            <consortium name="US DOE Joint Genome Institute (JGI-PGF)"/>
            <person name="Walter F."/>
            <person name="Albersmeier A."/>
            <person name="Kalinowski J."/>
            <person name="Ruckert C."/>
        </authorList>
    </citation>
    <scope>NUCLEOTIDE SEQUENCE</scope>
    <source>
        <strain evidence="10">CGMCC 1.15343</strain>
    </source>
</reference>
<dbReference type="RefSeq" id="WP_188627229.1">
    <property type="nucleotide sequence ID" value="NZ_BMIL01000008.1"/>
</dbReference>
<keyword evidence="3 8" id="KW-0479">Metal-binding</keyword>
<feature type="active site" description="Nucleophile" evidence="7">
    <location>
        <position position="234"/>
    </location>
</feature>
<dbReference type="PIRSF" id="PIRSF001021">
    <property type="entry name" value="Alph-amls_thrmst"/>
    <property type="match status" value="1"/>
</dbReference>
<keyword evidence="4" id="KW-0378">Hydrolase</keyword>
<evidence type="ECO:0000256" key="4">
    <source>
        <dbReference type="ARBA" id="ARBA00022801"/>
    </source>
</evidence>
<evidence type="ECO:0000259" key="9">
    <source>
        <dbReference type="SMART" id="SM00642"/>
    </source>
</evidence>
<dbReference type="SUPFAM" id="SSF51011">
    <property type="entry name" value="Glycosyl hydrolase domain"/>
    <property type="match status" value="1"/>
</dbReference>
<evidence type="ECO:0000256" key="1">
    <source>
        <dbReference type="ARBA" id="ARBA00001913"/>
    </source>
</evidence>
<dbReference type="Pfam" id="PF09154">
    <property type="entry name" value="Alpha-amy_C_pro"/>
    <property type="match status" value="1"/>
</dbReference>
<dbReference type="Gene3D" id="3.20.20.80">
    <property type="entry name" value="Glycosidases"/>
    <property type="match status" value="1"/>
</dbReference>
<keyword evidence="8" id="KW-0106">Calcium</keyword>